<evidence type="ECO:0000256" key="1">
    <source>
        <dbReference type="ARBA" id="ARBA00004141"/>
    </source>
</evidence>
<organism evidence="7 8">
    <name type="scientific">Streptomyces halobius</name>
    <dbReference type="NCBI Taxonomy" id="2879846"/>
    <lineage>
        <taxon>Bacteria</taxon>
        <taxon>Bacillati</taxon>
        <taxon>Actinomycetota</taxon>
        <taxon>Actinomycetes</taxon>
        <taxon>Kitasatosporales</taxon>
        <taxon>Streptomycetaceae</taxon>
        <taxon>Streptomyces</taxon>
    </lineage>
</organism>
<dbReference type="CDD" id="cd13956">
    <property type="entry name" value="PT_UbiA"/>
    <property type="match status" value="1"/>
</dbReference>
<keyword evidence="8" id="KW-1185">Reference proteome</keyword>
<evidence type="ECO:0000256" key="6">
    <source>
        <dbReference type="SAM" id="Phobius"/>
    </source>
</evidence>
<gene>
    <name evidence="7" type="ORF">K9S39_38440</name>
</gene>
<feature type="transmembrane region" description="Helical" evidence="6">
    <location>
        <begin position="208"/>
        <end position="227"/>
    </location>
</feature>
<evidence type="ECO:0000256" key="4">
    <source>
        <dbReference type="ARBA" id="ARBA00023136"/>
    </source>
</evidence>
<dbReference type="Pfam" id="PF01040">
    <property type="entry name" value="UbiA"/>
    <property type="match status" value="1"/>
</dbReference>
<sequence>MEAKERRDADATERQPNAGSTERRADVASTGLPHVDATERQPDAGATEQQAEVASTGLPCVGAMEQPGTAGRAPRVPSLRAVGPLLRACHPGPTVVVSLLVGGLAVAAGQSGARSLLAVTAVLAGQLSIGWSNDAIDAARDAAVGRRTKVVVAGAVSAGSVRAAAIVCLTLCLPLSFAYGWLAGAVHLLGVAAGWAYNLGLKATVLSWLPYAVGFASLPAFVALGLPGQPWPGSWIVAAAALLGVGAHLANVLPDIAADLATGVHGWPQRLGALRSGLLLPVPLVAATVLLAFGRPGPVGTAGALAVVASVAVAIGGAMLGRAMPRAPFGGAVVVAGVDVAMLLGGGVVVG</sequence>
<dbReference type="InterPro" id="IPR044878">
    <property type="entry name" value="UbiA_sf"/>
</dbReference>
<feature type="transmembrane region" description="Helical" evidence="6">
    <location>
        <begin position="327"/>
        <end position="350"/>
    </location>
</feature>
<keyword evidence="2 6" id="KW-0812">Transmembrane</keyword>
<evidence type="ECO:0000313" key="8">
    <source>
        <dbReference type="Proteomes" id="UP000830115"/>
    </source>
</evidence>
<feature type="region of interest" description="Disordered" evidence="5">
    <location>
        <begin position="1"/>
        <end position="53"/>
    </location>
</feature>
<feature type="transmembrane region" description="Helical" evidence="6">
    <location>
        <begin position="299"/>
        <end position="320"/>
    </location>
</feature>
<evidence type="ECO:0000313" key="7">
    <source>
        <dbReference type="EMBL" id="UQA96971.1"/>
    </source>
</evidence>
<dbReference type="Proteomes" id="UP000830115">
    <property type="component" value="Chromosome"/>
</dbReference>
<dbReference type="EMBL" id="CP086322">
    <property type="protein sequence ID" value="UQA96971.1"/>
    <property type="molecule type" value="Genomic_DNA"/>
</dbReference>
<dbReference type="InterPro" id="IPR000537">
    <property type="entry name" value="UbiA_prenyltransferase"/>
</dbReference>
<feature type="transmembrane region" description="Helical" evidence="6">
    <location>
        <begin position="178"/>
        <end position="196"/>
    </location>
</feature>
<evidence type="ECO:0000256" key="2">
    <source>
        <dbReference type="ARBA" id="ARBA00022692"/>
    </source>
</evidence>
<feature type="compositionally biased region" description="Basic and acidic residues" evidence="5">
    <location>
        <begin position="1"/>
        <end position="13"/>
    </location>
</feature>
<name>A0ABY4MKL7_9ACTN</name>
<reference evidence="7" key="1">
    <citation type="submission" date="2021-10" db="EMBL/GenBank/DDBJ databases">
        <title>Streptomyces nigrumlapis sp.nov.,an antimicrobial producing actinobacterium isolated from Black Gobi rocks.</title>
        <authorList>
            <person name="Wen Y."/>
            <person name="Zhang W."/>
            <person name="Liu X.G."/>
        </authorList>
    </citation>
    <scope>NUCLEOTIDE SEQUENCE</scope>
    <source>
        <strain evidence="7">ST13-2-2</strain>
    </source>
</reference>
<accession>A0ABY4MKL7</accession>
<proteinExistence type="predicted"/>
<evidence type="ECO:0000256" key="5">
    <source>
        <dbReference type="SAM" id="MobiDB-lite"/>
    </source>
</evidence>
<keyword evidence="3 6" id="KW-1133">Transmembrane helix</keyword>
<dbReference type="RefSeq" id="WP_248867890.1">
    <property type="nucleotide sequence ID" value="NZ_CP086322.1"/>
</dbReference>
<dbReference type="Gene3D" id="1.10.357.140">
    <property type="entry name" value="UbiA prenyltransferase"/>
    <property type="match status" value="1"/>
</dbReference>
<feature type="transmembrane region" description="Helical" evidence="6">
    <location>
        <begin position="233"/>
        <end position="253"/>
    </location>
</feature>
<feature type="transmembrane region" description="Helical" evidence="6">
    <location>
        <begin position="273"/>
        <end position="293"/>
    </location>
</feature>
<comment type="subcellular location">
    <subcellularLocation>
        <location evidence="1">Membrane</location>
        <topology evidence="1">Multi-pass membrane protein</topology>
    </subcellularLocation>
</comment>
<protein>
    <submittedName>
        <fullName evidence="7">UbiA family prenyltransferase</fullName>
    </submittedName>
</protein>
<feature type="transmembrane region" description="Helical" evidence="6">
    <location>
        <begin position="150"/>
        <end position="172"/>
    </location>
</feature>
<evidence type="ECO:0000256" key="3">
    <source>
        <dbReference type="ARBA" id="ARBA00022989"/>
    </source>
</evidence>
<keyword evidence="4 6" id="KW-0472">Membrane</keyword>